<proteinExistence type="inferred from homology"/>
<dbReference type="Proteomes" id="UP000315891">
    <property type="component" value="Chromosome"/>
</dbReference>
<reference evidence="15 16" key="1">
    <citation type="submission" date="2019-07" db="EMBL/GenBank/DDBJ databases">
        <title>Lysobacter weifangensis sp. nov., isolated from bensulfuron-methyl contaminated farmland soil.</title>
        <authorList>
            <person name="Zhao H."/>
        </authorList>
    </citation>
    <scope>NUCLEOTIDE SEQUENCE [LARGE SCALE GENOMIC DNA]</scope>
    <source>
        <strain evidence="15 16">CC-Bw-6</strain>
    </source>
</reference>
<feature type="compositionally biased region" description="Pro residues" evidence="12">
    <location>
        <begin position="121"/>
        <end position="135"/>
    </location>
</feature>
<keyword evidence="8 10" id="KW-0472">Membrane</keyword>
<comment type="similarity">
    <text evidence="10 11">Belongs to the TonB-dependent receptor family.</text>
</comment>
<dbReference type="Pfam" id="PF07660">
    <property type="entry name" value="STN"/>
    <property type="match status" value="1"/>
</dbReference>
<name>A0A516V851_9GAMM</name>
<evidence type="ECO:0000256" key="8">
    <source>
        <dbReference type="ARBA" id="ARBA00023136"/>
    </source>
</evidence>
<keyword evidence="5 10" id="KW-0812">Transmembrane</keyword>
<evidence type="ECO:0000313" key="15">
    <source>
        <dbReference type="EMBL" id="QDQ74680.1"/>
    </source>
</evidence>
<feature type="region of interest" description="Disordered" evidence="12">
    <location>
        <begin position="108"/>
        <end position="136"/>
    </location>
</feature>
<comment type="subcellular location">
    <subcellularLocation>
        <location evidence="1 10">Cell outer membrane</location>
        <topology evidence="1 10">Multi-pass membrane protein</topology>
    </subcellularLocation>
</comment>
<keyword evidence="7 11" id="KW-0798">TonB box</keyword>
<sequence length="1021" mass="112529">MNRPTRTALFIALGCISTSFAWAQEAEAAPRRIDIPAGDLVSGLDALAAQSGTQLLYRADQLKGARTRGVHGTVSPDDALKQLLSGSGYGVHRDSSSGAVVIVKADQQEPPAPAATKPAAAPAPAPAQAEPPPEPAKLESIEVTGSRIPRAEVEGPAPVTVITAQQISSAGFTSVPDVLRSLTQNGGETQSPQSSLGAATTPGAQQVDLRGLGSNKTLVLINGRRIADFPLPLGGRSNFTDIGNIPLGMVDRIEVLTGSASAVYGSDAMAGVINFILKKSADGTTLDYRYGDTARGGGESNKFTLTTGFERGNFSGIVGLELLDKKPLWAYDRKIQDSSFDSPDPDEEAPWIFQRFDWFGGTSFPEDEDKCDPSLNGGSTFPESGDYGFYCGSDKSIGYGTIESGRKSVNAYGSFNFDINDKLSWFADVQLGYAKVELMYQPLTWQYQGQTEDGDRGVFYNANSETWEYWYRQFTPEESGGFHDVMTHDTQKTLSIATGFKGTIGEDWDYEALFNHSQYHATVSYPRIVASKANELLLGPQQGVDDYGYAIFSPDSDQFYKPLTQAQYDSITADSVFKPTARSDTLSFTIDNTSLFHLPAGDVGFAGNVEYGTQAYDIHPDPLALTDYYYGARYGDGHGDRSHWGIASEFRVPVFQPLTLSMAGRYDQYSYGDKSPGKFTYSLGLEWRPIDALLLRGSYGTGFRAPDLHYLFAQTDYFRSRQRDYYTCRQEDDYTSDADCSRKRVRNQRTGDPNLDYETSKSFTAGFVWSPPLSSSANFDLSVDYFNIKVSNQIEEMDPDKIMLAEANCRDGFIDPNSPICLDAVPRALRDENGDLLGVYYQPINIAEQRVAGYDLAANFRWDSAIGAWRFGLTHTLFTRHDSRESEDDPLNDHFAVNSGYDVPKTKTTASIGWERNAWSATLHAQRIGRLPSSDSYDQVWDPDTSAGGAWIGATMLYNGSLQYRINDRMQLSLAVDNLFDKMPPKDKTYTSYPYYDISWFDSVGRSYFLEFTWKLGGSPL</sequence>
<gene>
    <name evidence="15" type="ORF">FNZ56_12700</name>
</gene>
<keyword evidence="16" id="KW-1185">Reference proteome</keyword>
<dbReference type="Gene3D" id="2.170.130.10">
    <property type="entry name" value="TonB-dependent receptor, plug domain"/>
    <property type="match status" value="1"/>
</dbReference>
<keyword evidence="3 10" id="KW-1134">Transmembrane beta strand</keyword>
<evidence type="ECO:0000313" key="16">
    <source>
        <dbReference type="Proteomes" id="UP000315891"/>
    </source>
</evidence>
<dbReference type="InterPro" id="IPR036942">
    <property type="entry name" value="Beta-barrel_TonB_sf"/>
</dbReference>
<evidence type="ECO:0000256" key="6">
    <source>
        <dbReference type="ARBA" id="ARBA00023004"/>
    </source>
</evidence>
<dbReference type="AlphaFoldDB" id="A0A516V851"/>
<evidence type="ECO:0000256" key="10">
    <source>
        <dbReference type="PROSITE-ProRule" id="PRU01360"/>
    </source>
</evidence>
<dbReference type="InterPro" id="IPR000531">
    <property type="entry name" value="Beta-barrel_TonB"/>
</dbReference>
<feature type="domain" description="Secretin/TonB short N-terminal" evidence="14">
    <location>
        <begin position="53"/>
        <end position="105"/>
    </location>
</feature>
<dbReference type="SUPFAM" id="SSF56935">
    <property type="entry name" value="Porins"/>
    <property type="match status" value="1"/>
</dbReference>
<evidence type="ECO:0000256" key="3">
    <source>
        <dbReference type="ARBA" id="ARBA00022452"/>
    </source>
</evidence>
<dbReference type="InterPro" id="IPR039426">
    <property type="entry name" value="TonB-dep_rcpt-like"/>
</dbReference>
<dbReference type="InterPro" id="IPR011662">
    <property type="entry name" value="Secretin/TonB_short_N"/>
</dbReference>
<evidence type="ECO:0000256" key="12">
    <source>
        <dbReference type="SAM" id="MobiDB-lite"/>
    </source>
</evidence>
<dbReference type="RefSeq" id="WP_143880189.1">
    <property type="nucleotide sequence ID" value="NZ_BAABLZ010000001.1"/>
</dbReference>
<evidence type="ECO:0000256" key="4">
    <source>
        <dbReference type="ARBA" id="ARBA00022496"/>
    </source>
</evidence>
<evidence type="ECO:0000259" key="14">
    <source>
        <dbReference type="SMART" id="SM00965"/>
    </source>
</evidence>
<dbReference type="PANTHER" id="PTHR47234">
    <property type="match status" value="1"/>
</dbReference>
<dbReference type="InterPro" id="IPR037066">
    <property type="entry name" value="Plug_dom_sf"/>
</dbReference>
<evidence type="ECO:0000256" key="7">
    <source>
        <dbReference type="ARBA" id="ARBA00023077"/>
    </source>
</evidence>
<dbReference type="Gene3D" id="3.55.50.30">
    <property type="match status" value="1"/>
</dbReference>
<dbReference type="EMBL" id="CP041742">
    <property type="protein sequence ID" value="QDQ74680.1"/>
    <property type="molecule type" value="Genomic_DNA"/>
</dbReference>
<evidence type="ECO:0000256" key="5">
    <source>
        <dbReference type="ARBA" id="ARBA00022692"/>
    </source>
</evidence>
<dbReference type="GO" id="GO:0006826">
    <property type="term" value="P:iron ion transport"/>
    <property type="evidence" value="ECO:0007669"/>
    <property type="project" value="UniProtKB-KW"/>
</dbReference>
<dbReference type="SMART" id="SM00965">
    <property type="entry name" value="STN"/>
    <property type="match status" value="1"/>
</dbReference>
<evidence type="ECO:0000256" key="1">
    <source>
        <dbReference type="ARBA" id="ARBA00004571"/>
    </source>
</evidence>
<dbReference type="Pfam" id="PF00593">
    <property type="entry name" value="TonB_dep_Rec_b-barrel"/>
    <property type="match status" value="1"/>
</dbReference>
<keyword evidence="15" id="KW-0675">Receptor</keyword>
<evidence type="ECO:0000256" key="13">
    <source>
        <dbReference type="SAM" id="SignalP"/>
    </source>
</evidence>
<keyword evidence="4" id="KW-0406">Ion transport</keyword>
<keyword evidence="6" id="KW-0408">Iron</keyword>
<dbReference type="Pfam" id="PF07715">
    <property type="entry name" value="Plug"/>
    <property type="match status" value="1"/>
</dbReference>
<keyword evidence="9 10" id="KW-0998">Cell outer membrane</keyword>
<keyword evidence="4" id="KW-0410">Iron transport</keyword>
<feature type="signal peptide" evidence="13">
    <location>
        <begin position="1"/>
        <end position="23"/>
    </location>
</feature>
<evidence type="ECO:0000256" key="9">
    <source>
        <dbReference type="ARBA" id="ARBA00023237"/>
    </source>
</evidence>
<dbReference type="PROSITE" id="PS52016">
    <property type="entry name" value="TONB_DEPENDENT_REC_3"/>
    <property type="match status" value="1"/>
</dbReference>
<feature type="region of interest" description="Disordered" evidence="12">
    <location>
        <begin position="182"/>
        <end position="202"/>
    </location>
</feature>
<protein>
    <submittedName>
        <fullName evidence="15">TonB-dependent receptor</fullName>
    </submittedName>
</protein>
<organism evidence="15 16">
    <name type="scientific">Pseudoluteimonas lycopersici</name>
    <dbReference type="NCBI Taxonomy" id="1324796"/>
    <lineage>
        <taxon>Bacteria</taxon>
        <taxon>Pseudomonadati</taxon>
        <taxon>Pseudomonadota</taxon>
        <taxon>Gammaproteobacteria</taxon>
        <taxon>Lysobacterales</taxon>
        <taxon>Lysobacteraceae</taxon>
        <taxon>Pseudoluteimonas</taxon>
    </lineage>
</organism>
<dbReference type="GO" id="GO:0009279">
    <property type="term" value="C:cell outer membrane"/>
    <property type="evidence" value="ECO:0007669"/>
    <property type="project" value="UniProtKB-SubCell"/>
</dbReference>
<evidence type="ECO:0000256" key="2">
    <source>
        <dbReference type="ARBA" id="ARBA00022448"/>
    </source>
</evidence>
<dbReference type="PANTHER" id="PTHR47234:SF1">
    <property type="entry name" value="TONB-DEPENDENT RECEPTOR"/>
    <property type="match status" value="1"/>
</dbReference>
<dbReference type="InterPro" id="IPR012910">
    <property type="entry name" value="Plug_dom"/>
</dbReference>
<accession>A0A516V851</accession>
<dbReference type="OrthoDB" id="6276154at2"/>
<dbReference type="Gene3D" id="2.40.170.20">
    <property type="entry name" value="TonB-dependent receptor, beta-barrel domain"/>
    <property type="match status" value="1"/>
</dbReference>
<evidence type="ECO:0000256" key="11">
    <source>
        <dbReference type="RuleBase" id="RU003357"/>
    </source>
</evidence>
<feature type="chain" id="PRO_5021711706" evidence="13">
    <location>
        <begin position="24"/>
        <end position="1021"/>
    </location>
</feature>
<keyword evidence="2 10" id="KW-0813">Transport</keyword>
<keyword evidence="13" id="KW-0732">Signal</keyword>